<evidence type="ECO:0000313" key="6">
    <source>
        <dbReference type="Proteomes" id="UP000006919"/>
    </source>
</evidence>
<keyword evidence="2" id="KW-0285">Flavoprotein</keyword>
<evidence type="ECO:0000313" key="5">
    <source>
        <dbReference type="EMBL" id="ADU21328.1"/>
    </source>
</evidence>
<evidence type="ECO:0000256" key="3">
    <source>
        <dbReference type="ARBA" id="ARBA00038054"/>
    </source>
</evidence>
<dbReference type="HOGENOM" id="CLU_059021_5_5_9"/>
<dbReference type="OrthoDB" id="9806228at2"/>
<dbReference type="SUPFAM" id="SSF50475">
    <property type="entry name" value="FMN-binding split barrel"/>
    <property type="match status" value="1"/>
</dbReference>
<comment type="similarity">
    <text evidence="3">Belongs to the flavoredoxin family.</text>
</comment>
<dbReference type="SMART" id="SM00903">
    <property type="entry name" value="Flavin_Reduct"/>
    <property type="match status" value="1"/>
</dbReference>
<dbReference type="InterPro" id="IPR052174">
    <property type="entry name" value="Flavoredoxin"/>
</dbReference>
<feature type="domain" description="Flavin reductase like" evidence="4">
    <location>
        <begin position="9"/>
        <end position="158"/>
    </location>
</feature>
<organism evidence="5 6">
    <name type="scientific">Ruminococcus albus (strain ATCC 27210 / DSM 20455 / JCM 14654 / NCDO 2250 / 7)</name>
    <dbReference type="NCBI Taxonomy" id="697329"/>
    <lineage>
        <taxon>Bacteria</taxon>
        <taxon>Bacillati</taxon>
        <taxon>Bacillota</taxon>
        <taxon>Clostridia</taxon>
        <taxon>Eubacteriales</taxon>
        <taxon>Oscillospiraceae</taxon>
        <taxon>Ruminococcus</taxon>
    </lineage>
</organism>
<comment type="cofactor">
    <cofactor evidence="1">
        <name>FMN</name>
        <dbReference type="ChEBI" id="CHEBI:58210"/>
    </cofactor>
</comment>
<dbReference type="EMBL" id="CP002403">
    <property type="protein sequence ID" value="ADU21328.1"/>
    <property type="molecule type" value="Genomic_DNA"/>
</dbReference>
<evidence type="ECO:0000256" key="1">
    <source>
        <dbReference type="ARBA" id="ARBA00001917"/>
    </source>
</evidence>
<name>E6UI75_RUMA7</name>
<dbReference type="RefSeq" id="WP_013497510.1">
    <property type="nucleotide sequence ID" value="NC_014833.1"/>
</dbReference>
<dbReference type="AlphaFoldDB" id="E6UI75"/>
<dbReference type="KEGG" id="ral:Rumal_0796"/>
<gene>
    <name evidence="5" type="ordered locus">Rumal_0796</name>
</gene>
<dbReference type="PANTHER" id="PTHR43567">
    <property type="entry name" value="FLAVOREDOXIN-RELATED-RELATED"/>
    <property type="match status" value="1"/>
</dbReference>
<dbReference type="Pfam" id="PF01613">
    <property type="entry name" value="Flavin_Reduct"/>
    <property type="match status" value="1"/>
</dbReference>
<evidence type="ECO:0000256" key="2">
    <source>
        <dbReference type="ARBA" id="ARBA00022630"/>
    </source>
</evidence>
<sequence length="183" mass="20424">MKKSIDTKLALYPTPVTVISTMNGDKPTWTLVAHIGIIGHDRILVSLAEPHFINNLIKENGRLSVNLVTEEMLPAVDVSGSVTGAKADKSDLFEYEIGKCGMPIIKAANLTIECKVDDIYKTPNFESFICTIDNTYVEEDCLNDKGKPDYTKVRPVLFEFPNYQYLQTGNVIGKCLSFKKEEN</sequence>
<proteinExistence type="inferred from homology"/>
<dbReference type="STRING" id="697329.Rumal_0796"/>
<dbReference type="Gene3D" id="2.30.110.10">
    <property type="entry name" value="Electron Transport, Fmn-binding Protein, Chain A"/>
    <property type="match status" value="1"/>
</dbReference>
<dbReference type="InterPro" id="IPR002563">
    <property type="entry name" value="Flavin_Rdtase-like_dom"/>
</dbReference>
<dbReference type="Proteomes" id="UP000006919">
    <property type="component" value="Chromosome"/>
</dbReference>
<dbReference type="eggNOG" id="COG1853">
    <property type="taxonomic scope" value="Bacteria"/>
</dbReference>
<dbReference type="GO" id="GO:0016646">
    <property type="term" value="F:oxidoreductase activity, acting on the CH-NH group of donors, NAD or NADP as acceptor"/>
    <property type="evidence" value="ECO:0007669"/>
    <property type="project" value="UniProtKB-ARBA"/>
</dbReference>
<evidence type="ECO:0000259" key="4">
    <source>
        <dbReference type="SMART" id="SM00903"/>
    </source>
</evidence>
<dbReference type="GO" id="GO:0010181">
    <property type="term" value="F:FMN binding"/>
    <property type="evidence" value="ECO:0007669"/>
    <property type="project" value="InterPro"/>
</dbReference>
<dbReference type="PANTHER" id="PTHR43567:SF1">
    <property type="entry name" value="FLAVOREDOXIN"/>
    <property type="match status" value="1"/>
</dbReference>
<dbReference type="InterPro" id="IPR012349">
    <property type="entry name" value="Split_barrel_FMN-bd"/>
</dbReference>
<accession>E6UI75</accession>
<protein>
    <submittedName>
        <fullName evidence="5">Flavin reductase domain protein FMN-binding protein</fullName>
    </submittedName>
</protein>
<reference evidence="5 6" key="1">
    <citation type="journal article" date="2011" name="J. Bacteriol.">
        <title>Complete genome of the cellulolytic ruminal bacterium Ruminococcus albus 7.</title>
        <authorList>
            <person name="Suen G."/>
            <person name="Stevenson D.M."/>
            <person name="Bruce D.C."/>
            <person name="Chertkov O."/>
            <person name="Copeland A."/>
            <person name="Cheng J.F."/>
            <person name="Detter C."/>
            <person name="Detter J.C."/>
            <person name="Goodwin L.A."/>
            <person name="Han C.S."/>
            <person name="Hauser L.J."/>
            <person name="Ivanova N.N."/>
            <person name="Kyrpides N.C."/>
            <person name="Land M.L."/>
            <person name="Lapidus A."/>
            <person name="Lucas S."/>
            <person name="Ovchinnikova G."/>
            <person name="Pitluck S."/>
            <person name="Tapia R."/>
            <person name="Woyke T."/>
            <person name="Boyum J."/>
            <person name="Mead D."/>
            <person name="Weimer P.J."/>
        </authorList>
    </citation>
    <scope>NUCLEOTIDE SEQUENCE [LARGE SCALE GENOMIC DNA]</scope>
    <source>
        <strain evidence="6">ATCC 27210 / DSM 20455 / JCM 14654 / NCDO 2250 / 7</strain>
    </source>
</reference>